<evidence type="ECO:0000256" key="11">
    <source>
        <dbReference type="ARBA" id="ARBA00022838"/>
    </source>
</evidence>
<dbReference type="GO" id="GO:0051301">
    <property type="term" value="P:cell division"/>
    <property type="evidence" value="ECO:0007669"/>
    <property type="project" value="UniProtKB-KW"/>
</dbReference>
<protein>
    <recommendedName>
        <fullName evidence="5">DASH complex subunit DAD4</fullName>
    </recommendedName>
    <alternativeName>
        <fullName evidence="16">Outer kinetochore protein DAD4</fullName>
    </alternativeName>
</protein>
<evidence type="ECO:0000256" key="5">
    <source>
        <dbReference type="ARBA" id="ARBA00020259"/>
    </source>
</evidence>
<dbReference type="EMBL" id="KZ859006">
    <property type="protein sequence ID" value="RDW25300.1"/>
    <property type="molecule type" value="Genomic_DNA"/>
</dbReference>
<keyword evidence="15" id="KW-0137">Centromere</keyword>
<keyword evidence="13" id="KW-0539">Nucleus</keyword>
<dbReference type="GO" id="GO:0072686">
    <property type="term" value="C:mitotic spindle"/>
    <property type="evidence" value="ECO:0007669"/>
    <property type="project" value="InterPro"/>
</dbReference>
<keyword evidence="9" id="KW-0493">Microtubule</keyword>
<dbReference type="AlphaFoldDB" id="A0A1H6PX93"/>
<dbReference type="KEGG" id="yli:2909185"/>
<dbReference type="RefSeq" id="XP_501297.1">
    <property type="nucleotide sequence ID" value="XM_501297.1"/>
</dbReference>
<evidence type="ECO:0000313" key="17">
    <source>
        <dbReference type="EMBL" id="AOW02159.1"/>
    </source>
</evidence>
<dbReference type="GeneID" id="2909185"/>
<dbReference type="GO" id="GO:0008608">
    <property type="term" value="P:attachment of spindle microtubules to kinetochore"/>
    <property type="evidence" value="ECO:0007669"/>
    <property type="project" value="InterPro"/>
</dbReference>
<evidence type="ECO:0000256" key="2">
    <source>
        <dbReference type="ARBA" id="ARBA00004186"/>
    </source>
</evidence>
<reference evidence="18 20" key="2">
    <citation type="submission" date="2018-07" db="EMBL/GenBank/DDBJ databases">
        <title>Draft Genome Assemblies for Five Robust Yarrowia lipolytica Strains Exhibiting High Lipid Production and Pentose Sugar Utilization and Sugar Alcohol Secretion from Undetoxified Lignocellulosic Biomass Hydrolysates.</title>
        <authorList>
            <consortium name="DOE Joint Genome Institute"/>
            <person name="Walker C."/>
            <person name="Ryu S."/>
            <person name="Na H."/>
            <person name="Zane M."/>
            <person name="LaButti K."/>
            <person name="Lipzen A."/>
            <person name="Haridas S."/>
            <person name="Barry K."/>
            <person name="Grigoriev I.V."/>
            <person name="Quarterman J."/>
            <person name="Slininger P."/>
            <person name="Dien B."/>
            <person name="Trinh C.T."/>
        </authorList>
    </citation>
    <scope>NUCLEOTIDE SEQUENCE [LARGE SCALE GENOMIC DNA]</scope>
    <source>
        <strain evidence="18 20">YB392</strain>
    </source>
</reference>
<keyword evidence="8" id="KW-0132">Cell division</keyword>
<reference evidence="17 19" key="1">
    <citation type="journal article" date="2016" name="PLoS ONE">
        <title>Sequence Assembly of Yarrowia lipolytica Strain W29/CLIB89 Shows Transposable Element Diversity.</title>
        <authorList>
            <person name="Magnan C."/>
            <person name="Yu J."/>
            <person name="Chang I."/>
            <person name="Jahn E."/>
            <person name="Kanomata Y."/>
            <person name="Wu J."/>
            <person name="Zeller M."/>
            <person name="Oakes M."/>
            <person name="Baldi P."/>
            <person name="Sandmeyer S."/>
        </authorList>
    </citation>
    <scope>NUCLEOTIDE SEQUENCE [LARGE SCALE GENOMIC DNA]</scope>
    <source>
        <strain evidence="17">CLIB89</strain>
        <strain evidence="19">CLIB89(W29)</strain>
    </source>
</reference>
<evidence type="ECO:0000256" key="13">
    <source>
        <dbReference type="ARBA" id="ARBA00023242"/>
    </source>
</evidence>
<evidence type="ECO:0000256" key="9">
    <source>
        <dbReference type="ARBA" id="ARBA00022701"/>
    </source>
</evidence>
<accession>A0A1H6PX93</accession>
<dbReference type="eggNOG" id="ENOG502S890">
    <property type="taxonomic scope" value="Eukaryota"/>
</dbReference>
<proteinExistence type="inferred from homology"/>
<evidence type="ECO:0000256" key="15">
    <source>
        <dbReference type="ARBA" id="ARBA00023328"/>
    </source>
</evidence>
<evidence type="ECO:0000256" key="12">
    <source>
        <dbReference type="ARBA" id="ARBA00023212"/>
    </source>
</evidence>
<comment type="subcellular location">
    <subcellularLocation>
        <location evidence="3">Chromosome</location>
        <location evidence="3">Centromere</location>
        <location evidence="3">Kinetochore</location>
    </subcellularLocation>
    <subcellularLocation>
        <location evidence="2">Cytoplasm</location>
        <location evidence="2">Cytoskeleton</location>
        <location evidence="2">Spindle</location>
    </subcellularLocation>
    <subcellularLocation>
        <location evidence="1">Nucleus</location>
    </subcellularLocation>
</comment>
<organism evidence="17 19">
    <name type="scientific">Yarrowia lipolytica</name>
    <name type="common">Candida lipolytica</name>
    <dbReference type="NCBI Taxonomy" id="4952"/>
    <lineage>
        <taxon>Eukaryota</taxon>
        <taxon>Fungi</taxon>
        <taxon>Dikarya</taxon>
        <taxon>Ascomycota</taxon>
        <taxon>Saccharomycotina</taxon>
        <taxon>Dipodascomycetes</taxon>
        <taxon>Dipodascales</taxon>
        <taxon>Dipodascales incertae sedis</taxon>
        <taxon>Yarrowia</taxon>
    </lineage>
</organism>
<evidence type="ECO:0000313" key="19">
    <source>
        <dbReference type="Proteomes" id="UP000182444"/>
    </source>
</evidence>
<keyword evidence="12" id="KW-0206">Cytoskeleton</keyword>
<evidence type="ECO:0000256" key="10">
    <source>
        <dbReference type="ARBA" id="ARBA00022776"/>
    </source>
</evidence>
<dbReference type="Pfam" id="PF08650">
    <property type="entry name" value="DASH_Dad4"/>
    <property type="match status" value="1"/>
</dbReference>
<dbReference type="GO" id="GO:0042729">
    <property type="term" value="C:DASH complex"/>
    <property type="evidence" value="ECO:0007669"/>
    <property type="project" value="InterPro"/>
</dbReference>
<evidence type="ECO:0000256" key="16">
    <source>
        <dbReference type="ARBA" id="ARBA00030569"/>
    </source>
</evidence>
<comment type="similarity">
    <text evidence="4">Belongs to the DASH complex DAD4 family.</text>
</comment>
<evidence type="ECO:0000256" key="6">
    <source>
        <dbReference type="ARBA" id="ARBA00022454"/>
    </source>
</evidence>
<evidence type="ECO:0000256" key="7">
    <source>
        <dbReference type="ARBA" id="ARBA00022490"/>
    </source>
</evidence>
<evidence type="ECO:0000256" key="4">
    <source>
        <dbReference type="ARBA" id="ARBA00009754"/>
    </source>
</evidence>
<dbReference type="SMR" id="A0A1H6PX93"/>
<keyword evidence="6" id="KW-0158">Chromosome</keyword>
<keyword evidence="10" id="KW-0498">Mitosis</keyword>
<evidence type="ECO:0000256" key="14">
    <source>
        <dbReference type="ARBA" id="ARBA00023306"/>
    </source>
</evidence>
<keyword evidence="7" id="KW-0963">Cytoplasm</keyword>
<dbReference type="VEuPathDB" id="FungiDB:YALI1_C00962g"/>
<evidence type="ECO:0000256" key="8">
    <source>
        <dbReference type="ARBA" id="ARBA00022618"/>
    </source>
</evidence>
<dbReference type="GO" id="GO:0005874">
    <property type="term" value="C:microtubule"/>
    <property type="evidence" value="ECO:0007669"/>
    <property type="project" value="UniProtKB-KW"/>
</dbReference>
<name>A0A1H6PX93_YARLL</name>
<dbReference type="InterPro" id="IPR013959">
    <property type="entry name" value="DASH_Dad4"/>
</dbReference>
<dbReference type="OrthoDB" id="5516652at2759"/>
<evidence type="ECO:0000313" key="18">
    <source>
        <dbReference type="EMBL" id="RDW25300.1"/>
    </source>
</evidence>
<dbReference type="VEuPathDB" id="FungiDB:YALI0_C00715g"/>
<dbReference type="Proteomes" id="UP000256601">
    <property type="component" value="Unassembled WGS sequence"/>
</dbReference>
<keyword evidence="14" id="KW-0131">Cell cycle</keyword>
<evidence type="ECO:0000313" key="20">
    <source>
        <dbReference type="Proteomes" id="UP000256601"/>
    </source>
</evidence>
<sequence length="76" mass="8667">MENPHEKDQSDALARIISGVSKLNSSIARVNEIQEEVYSRNLNLSVVSEIMQNYQASVDYYLRESGAMKEPFKNDD</sequence>
<gene>
    <name evidence="18" type="ORF">B0I71DRAFT_132883</name>
    <name evidence="17" type="ORF">YALI1_C00962g</name>
</gene>
<dbReference type="Proteomes" id="UP000182444">
    <property type="component" value="Chromosome 1C"/>
</dbReference>
<dbReference type="PANTHER" id="PTHR28222">
    <property type="entry name" value="DASH COMPLEX SUBUNIT DAD4"/>
    <property type="match status" value="1"/>
</dbReference>
<dbReference type="PANTHER" id="PTHR28222:SF1">
    <property type="entry name" value="DASH COMPLEX SUBUNIT DAD4"/>
    <property type="match status" value="1"/>
</dbReference>
<dbReference type="EMBL" id="CP017555">
    <property type="protein sequence ID" value="AOW02159.1"/>
    <property type="molecule type" value="Genomic_DNA"/>
</dbReference>
<keyword evidence="11" id="KW-0995">Kinetochore</keyword>
<evidence type="ECO:0000256" key="1">
    <source>
        <dbReference type="ARBA" id="ARBA00004123"/>
    </source>
</evidence>
<evidence type="ECO:0000256" key="3">
    <source>
        <dbReference type="ARBA" id="ARBA00004629"/>
    </source>
</evidence>